<comment type="caution">
    <text evidence="6">The sequence shown here is derived from an EMBL/GenBank/DDBJ whole genome shotgun (WGS) entry which is preliminary data.</text>
</comment>
<dbReference type="Proteomes" id="UP000237423">
    <property type="component" value="Unassembled WGS sequence"/>
</dbReference>
<gene>
    <name evidence="6" type="ORF">AADEFJLK_01877</name>
</gene>
<dbReference type="GO" id="GO:0046872">
    <property type="term" value="F:metal ion binding"/>
    <property type="evidence" value="ECO:0007669"/>
    <property type="project" value="UniProtKB-KW"/>
</dbReference>
<dbReference type="Gene3D" id="3.20.20.70">
    <property type="entry name" value="Aldolase class I"/>
    <property type="match status" value="1"/>
</dbReference>
<evidence type="ECO:0000313" key="6">
    <source>
        <dbReference type="EMBL" id="POZ52395.1"/>
    </source>
</evidence>
<evidence type="ECO:0000256" key="1">
    <source>
        <dbReference type="ARBA" id="ARBA00001966"/>
    </source>
</evidence>
<keyword evidence="3" id="KW-0479">Metal-binding</keyword>
<proteinExistence type="predicted"/>
<dbReference type="InterPro" id="IPR007197">
    <property type="entry name" value="rSAM"/>
</dbReference>
<sequence>MGSKLSVNSHRADIIGLTYIYPVLSRRAGGLSIGINFNTNNTCNWRCVYCQVPNLTLGAAPAIDFALLAAELRQFLADVLHGDFYDRFEVDADKRVIKDIAIAGNGEPTTLKEFARAVGLIGQIATEAGVFPASDYVLITNGSLLHQPRVQEGLRVLNAYHGQVWFKFDSATEAGRLLVNNSGQSCQAAVQNVLTASQLCKTKLQTCLFDFAGRGLPESEKQAYLAMLRQLKDHCNVRQIMLYTIARPSVQPEAAQLAKLPVEELAAFAEEIRQLGFTVSVSG</sequence>
<accession>A0A2S5CNK3</accession>
<dbReference type="AlphaFoldDB" id="A0A2S5CNK3"/>
<dbReference type="EMBL" id="PGFZ01000003">
    <property type="protein sequence ID" value="POZ52395.1"/>
    <property type="molecule type" value="Genomic_DNA"/>
</dbReference>
<dbReference type="SUPFAM" id="SSF102114">
    <property type="entry name" value="Radical SAM enzymes"/>
    <property type="match status" value="1"/>
</dbReference>
<name>A0A2S5CNK3_9GAMM</name>
<comment type="cofactor">
    <cofactor evidence="1">
        <name>[4Fe-4S] cluster</name>
        <dbReference type="ChEBI" id="CHEBI:49883"/>
    </cofactor>
</comment>
<dbReference type="InterPro" id="IPR058240">
    <property type="entry name" value="rSAM_sf"/>
</dbReference>
<keyword evidence="2" id="KW-0949">S-adenosyl-L-methionine</keyword>
<evidence type="ECO:0000256" key="5">
    <source>
        <dbReference type="ARBA" id="ARBA00023014"/>
    </source>
</evidence>
<dbReference type="GO" id="GO:0003824">
    <property type="term" value="F:catalytic activity"/>
    <property type="evidence" value="ECO:0007669"/>
    <property type="project" value="InterPro"/>
</dbReference>
<dbReference type="RefSeq" id="WP_103974049.1">
    <property type="nucleotide sequence ID" value="NZ_PGFZ01000003.1"/>
</dbReference>
<dbReference type="InterPro" id="IPR013785">
    <property type="entry name" value="Aldolase_TIM"/>
</dbReference>
<dbReference type="GO" id="GO:0051536">
    <property type="term" value="F:iron-sulfur cluster binding"/>
    <property type="evidence" value="ECO:0007669"/>
    <property type="project" value="UniProtKB-KW"/>
</dbReference>
<keyword evidence="5" id="KW-0411">Iron-sulfur</keyword>
<evidence type="ECO:0000256" key="3">
    <source>
        <dbReference type="ARBA" id="ARBA00022723"/>
    </source>
</evidence>
<organism evidence="6 7">
    <name type="scientific">Methylovulum psychrotolerans</name>
    <dbReference type="NCBI Taxonomy" id="1704499"/>
    <lineage>
        <taxon>Bacteria</taxon>
        <taxon>Pseudomonadati</taxon>
        <taxon>Pseudomonadota</taxon>
        <taxon>Gammaproteobacteria</taxon>
        <taxon>Methylococcales</taxon>
        <taxon>Methylococcaceae</taxon>
        <taxon>Methylovulum</taxon>
    </lineage>
</organism>
<protein>
    <submittedName>
        <fullName evidence="6">Radical SAM protein</fullName>
    </submittedName>
</protein>
<evidence type="ECO:0000256" key="4">
    <source>
        <dbReference type="ARBA" id="ARBA00023004"/>
    </source>
</evidence>
<keyword evidence="4" id="KW-0408">Iron</keyword>
<dbReference type="CDD" id="cd01335">
    <property type="entry name" value="Radical_SAM"/>
    <property type="match status" value="1"/>
</dbReference>
<dbReference type="SFLD" id="SFLDS00029">
    <property type="entry name" value="Radical_SAM"/>
    <property type="match status" value="1"/>
</dbReference>
<evidence type="ECO:0000256" key="2">
    <source>
        <dbReference type="ARBA" id="ARBA00022691"/>
    </source>
</evidence>
<evidence type="ECO:0000313" key="7">
    <source>
        <dbReference type="Proteomes" id="UP000237423"/>
    </source>
</evidence>
<reference evidence="6 7" key="1">
    <citation type="submission" date="2017-11" db="EMBL/GenBank/DDBJ databases">
        <title>Draft Genome Sequence of Methylobacter psychrotolerans Sph1T, an Obligate Methanotroph from Low-Temperature Environments.</title>
        <authorList>
            <person name="Oshkin I.Y."/>
            <person name="Miroshnikov K."/>
            <person name="Belova S.E."/>
            <person name="Korzhenkov A."/>
            <person name="Toshchakov S.V."/>
            <person name="Dedysh S.N."/>
        </authorList>
    </citation>
    <scope>NUCLEOTIDE SEQUENCE [LARGE SCALE GENOMIC DNA]</scope>
    <source>
        <strain evidence="6 7">Sph1</strain>
    </source>
</reference>